<keyword evidence="2" id="KW-1185">Reference proteome</keyword>
<organism evidence="1 2">
    <name type="scientific">Daphnia magna</name>
    <dbReference type="NCBI Taxonomy" id="35525"/>
    <lineage>
        <taxon>Eukaryota</taxon>
        <taxon>Metazoa</taxon>
        <taxon>Ecdysozoa</taxon>
        <taxon>Arthropoda</taxon>
        <taxon>Crustacea</taxon>
        <taxon>Branchiopoda</taxon>
        <taxon>Diplostraca</taxon>
        <taxon>Cladocera</taxon>
        <taxon>Anomopoda</taxon>
        <taxon>Daphniidae</taxon>
        <taxon>Daphnia</taxon>
    </lineage>
</organism>
<proteinExistence type="predicted"/>
<evidence type="ECO:0000313" key="2">
    <source>
        <dbReference type="Proteomes" id="UP000076858"/>
    </source>
</evidence>
<evidence type="ECO:0000313" key="1">
    <source>
        <dbReference type="EMBL" id="KZS20956.1"/>
    </source>
</evidence>
<name>A0A162S228_9CRUS</name>
<dbReference type="AlphaFoldDB" id="A0A162S228"/>
<comment type="caution">
    <text evidence="1">The sequence shown here is derived from an EMBL/GenBank/DDBJ whole genome shotgun (WGS) entry which is preliminary data.</text>
</comment>
<gene>
    <name evidence="1" type="ORF">APZ42_012071</name>
</gene>
<accession>A0A162S228</accession>
<dbReference type="EMBL" id="LRGB01000084">
    <property type="protein sequence ID" value="KZS20956.1"/>
    <property type="molecule type" value="Genomic_DNA"/>
</dbReference>
<dbReference type="Proteomes" id="UP000076858">
    <property type="component" value="Unassembled WGS sequence"/>
</dbReference>
<reference evidence="1 2" key="1">
    <citation type="submission" date="2016-03" db="EMBL/GenBank/DDBJ databases">
        <title>EvidentialGene: Evidence-directed Construction of Genes on Genomes.</title>
        <authorList>
            <person name="Gilbert D.G."/>
            <person name="Choi J.-H."/>
            <person name="Mockaitis K."/>
            <person name="Colbourne J."/>
            <person name="Pfrender M."/>
        </authorList>
    </citation>
    <scope>NUCLEOTIDE SEQUENCE [LARGE SCALE GENOMIC DNA]</scope>
    <source>
        <strain evidence="1 2">Xinb3</strain>
        <tissue evidence="1">Complete organism</tissue>
    </source>
</reference>
<protein>
    <submittedName>
        <fullName evidence="1">Uncharacterized protein</fullName>
    </submittedName>
</protein>
<sequence length="51" mass="6181">MKKCQQPHLIKQYSLLFNRTLLSFLGYRFKPFVKTLRLDFFNFGKYNSCSL</sequence>